<evidence type="ECO:0000313" key="2">
    <source>
        <dbReference type="EMBL" id="AWI10104.1"/>
    </source>
</evidence>
<dbReference type="OrthoDB" id="9814867at2"/>
<dbReference type="Pfam" id="PF02836">
    <property type="entry name" value="Glyco_hydro_2_C"/>
    <property type="match status" value="1"/>
</dbReference>
<feature type="domain" description="Glycoside hydrolase family 2 catalytic" evidence="1">
    <location>
        <begin position="318"/>
        <end position="465"/>
    </location>
</feature>
<dbReference type="PANTHER" id="PTHR42732:SF1">
    <property type="entry name" value="BETA-MANNOSIDASE"/>
    <property type="match status" value="1"/>
</dbReference>
<dbReference type="AlphaFoldDB" id="A0A2U8E6B5"/>
<dbReference type="Proteomes" id="UP000244896">
    <property type="component" value="Chromosome"/>
</dbReference>
<gene>
    <name evidence="2" type="ORF">CKA38_13310</name>
</gene>
<dbReference type="KEGG" id="elut:CKA38_13310"/>
<dbReference type="EMBL" id="CP023004">
    <property type="protein sequence ID" value="AWI10104.1"/>
    <property type="molecule type" value="Genomic_DNA"/>
</dbReference>
<dbReference type="PANTHER" id="PTHR42732">
    <property type="entry name" value="BETA-GALACTOSIDASE"/>
    <property type="match status" value="1"/>
</dbReference>
<protein>
    <recommendedName>
        <fullName evidence="1">Glycoside hydrolase family 2 catalytic domain-containing protein</fullName>
    </recommendedName>
</protein>
<accession>A0A2U8E6B5</accession>
<organism evidence="2 3">
    <name type="scientific">Ereboglobus luteus</name>
    <dbReference type="NCBI Taxonomy" id="1796921"/>
    <lineage>
        <taxon>Bacteria</taxon>
        <taxon>Pseudomonadati</taxon>
        <taxon>Verrucomicrobiota</taxon>
        <taxon>Opitutia</taxon>
        <taxon>Opitutales</taxon>
        <taxon>Opitutaceae</taxon>
        <taxon>Ereboglobus</taxon>
    </lineage>
</organism>
<sequence>MSKKTVIIFALILVQTLAGAKDELSLAGKWQVSLRPPPSADAAWREIRLPGTLDDAGIGEALALKPELTLQVLTRLQRKHIHIGPAWYRREVVIPENWRGKQVVLELERVLWESRVFVDGVEISREDSLSTPHRHDLTAALKPGRHELILQIDNSEILPDLSRHHTRKYQARHDTALAHAYTNHTQVMWNGALGFLRLAAIEPDAIKTISAHPRVSPGFSVQIALAFDSAAPKSKTRNAATFDLVLRNAAGKQVAAATKSFLPNKTGDSLEAAWTLPEGSVRAWDELAPHLYKLEVRAPGKSGALASTTLGFREIAAQGSELHVNGKRVFLRGTLECAVFPLTGYPATSVAEWKRIIATAKEWGLNHFRFHSWCPPDAAFQAADELGFYLQAELPHWSLLVGQNKKSWNYLNEEARRILTAYGNHPSFVLMSLGNELQGDLDLLNKLVGELRAEDSRRLYTTTSFTFKKGHGRSPEPQDEFFITQYTKDGWVRGQGVFNEKPPSFDNDYSHAAKNIKVPIITHEIGQYSVYPDLAEIKKYKGNLVPLNFIAVQNDLKAKGLLKLADKFTEATGRFATLLYKEEIERALRTPEFDGFQLLGLQDFPGQGTALVGMVNVFWEGKRFIKSSEFREFCSATVPLARLPKAVYERGETVSAAIQVANYGNDINPAVIKWRVKDQAGKQMASGQFDKQEIASGGTVDCGRISVAIPGSGPAARWTLEVTIDGTPYRNHWNLWVYPKETTPVPDNVTYTRTLGEALTALSAGKKVLFNPPVAQTNGIDGKFVPVFWSPVHFPEQPGTMGMLCDPKHPALKNFPTGEHSDWQWWDLALKSKSVRIDGLSVTPIVRVIDNFARNHSLAAVFEARIGNGRLLFCTIDLDADLQTRPPARQLRNSILGYMAGDSFNPKTEMKPDELGGMILSN</sequence>
<evidence type="ECO:0000259" key="1">
    <source>
        <dbReference type="Pfam" id="PF02836"/>
    </source>
</evidence>
<dbReference type="InterPro" id="IPR051913">
    <property type="entry name" value="GH2_Domain-Containing"/>
</dbReference>
<name>A0A2U8E6B5_9BACT</name>
<dbReference type="GO" id="GO:0005975">
    <property type="term" value="P:carbohydrate metabolic process"/>
    <property type="evidence" value="ECO:0007669"/>
    <property type="project" value="InterPro"/>
</dbReference>
<dbReference type="Gene3D" id="3.20.20.80">
    <property type="entry name" value="Glycosidases"/>
    <property type="match status" value="1"/>
</dbReference>
<reference evidence="2 3" key="1">
    <citation type="journal article" date="2018" name="Syst. Appl. Microbiol.">
        <title>Ereboglobus luteus gen. nov. sp. nov. from cockroach guts, and new insights into the oxygen relationship of the genera Opitutus and Didymococcus (Verrucomicrobia: Opitutaceae).</title>
        <authorList>
            <person name="Tegtmeier D."/>
            <person name="Belitz A."/>
            <person name="Radek R."/>
            <person name="Heimerl T."/>
            <person name="Brune A."/>
        </authorList>
    </citation>
    <scope>NUCLEOTIDE SEQUENCE [LARGE SCALE GENOMIC DNA]</scope>
    <source>
        <strain evidence="2 3">Ho45</strain>
    </source>
</reference>
<dbReference type="InterPro" id="IPR017853">
    <property type="entry name" value="GH"/>
</dbReference>
<dbReference type="InterPro" id="IPR008979">
    <property type="entry name" value="Galactose-bd-like_sf"/>
</dbReference>
<dbReference type="RefSeq" id="WP_108825936.1">
    <property type="nucleotide sequence ID" value="NZ_CP023004.1"/>
</dbReference>
<dbReference type="InterPro" id="IPR006103">
    <property type="entry name" value="Glyco_hydro_2_cat"/>
</dbReference>
<dbReference type="GO" id="GO:0004553">
    <property type="term" value="F:hydrolase activity, hydrolyzing O-glycosyl compounds"/>
    <property type="evidence" value="ECO:0007669"/>
    <property type="project" value="InterPro"/>
</dbReference>
<evidence type="ECO:0000313" key="3">
    <source>
        <dbReference type="Proteomes" id="UP000244896"/>
    </source>
</evidence>
<dbReference type="SUPFAM" id="SSF49785">
    <property type="entry name" value="Galactose-binding domain-like"/>
    <property type="match status" value="1"/>
</dbReference>
<dbReference type="Gene3D" id="2.60.120.260">
    <property type="entry name" value="Galactose-binding domain-like"/>
    <property type="match status" value="1"/>
</dbReference>
<proteinExistence type="predicted"/>
<keyword evidence="3" id="KW-1185">Reference proteome</keyword>
<dbReference type="SUPFAM" id="SSF51445">
    <property type="entry name" value="(Trans)glycosidases"/>
    <property type="match status" value="1"/>
</dbReference>